<evidence type="ECO:0000313" key="3">
    <source>
        <dbReference type="Proteomes" id="UP000808337"/>
    </source>
</evidence>
<feature type="domain" description="Enoyl reductase (ER)" evidence="1">
    <location>
        <begin position="7"/>
        <end position="316"/>
    </location>
</feature>
<dbReference type="Pfam" id="PF00107">
    <property type="entry name" value="ADH_zinc_N"/>
    <property type="match status" value="1"/>
</dbReference>
<accession>A0A9D7SSW3</accession>
<dbReference type="InterPro" id="IPR020843">
    <property type="entry name" value="ER"/>
</dbReference>
<dbReference type="Pfam" id="PF08240">
    <property type="entry name" value="ADH_N"/>
    <property type="match status" value="1"/>
</dbReference>
<protein>
    <submittedName>
        <fullName evidence="2">Zinc-binding dehydrogenase</fullName>
    </submittedName>
</protein>
<comment type="caution">
    <text evidence="2">The sequence shown here is derived from an EMBL/GenBank/DDBJ whole genome shotgun (WGS) entry which is preliminary data.</text>
</comment>
<dbReference type="Gene3D" id="3.40.50.720">
    <property type="entry name" value="NAD(P)-binding Rossmann-like Domain"/>
    <property type="match status" value="1"/>
</dbReference>
<evidence type="ECO:0000259" key="1">
    <source>
        <dbReference type="SMART" id="SM00829"/>
    </source>
</evidence>
<sequence>MILWSPGQTLAMAEIDMTLPSIGDVYVRLKAAALNKRDYWITKGKYPGLVFPLILGSDGAGIIGDREVIIDPSINWGDNNRHFGPGFKIIGMPDNGTLAEYVKVHEVNLYDKPSHLSWDEAAALPVAGVTAYRSMFTRGKVQKGERMLITGIGGGVATMALLFGVALGIETWVTSSSDEKIEMAIIHGAKGGVNYTKDNWDKNLGQQVNQKFDIVIDGAGSPTFSKLLPLMNSSGRMVIYGGTAGNINDLSPQRIFWKHLDILGSTMGSPDDFRHMVDFVNEYKIKPIISHTFSLDEANEAIALVGRGEQFGKVCISIP</sequence>
<dbReference type="AlphaFoldDB" id="A0A9D7SSW3"/>
<evidence type="ECO:0000313" key="2">
    <source>
        <dbReference type="EMBL" id="MBK9981509.1"/>
    </source>
</evidence>
<dbReference type="SMART" id="SM00829">
    <property type="entry name" value="PKS_ER"/>
    <property type="match status" value="1"/>
</dbReference>
<dbReference type="SUPFAM" id="SSF50129">
    <property type="entry name" value="GroES-like"/>
    <property type="match status" value="1"/>
</dbReference>
<dbReference type="PANTHER" id="PTHR45033">
    <property type="match status" value="1"/>
</dbReference>
<dbReference type="InterPro" id="IPR052711">
    <property type="entry name" value="Zinc_ADH-like"/>
</dbReference>
<dbReference type="EMBL" id="JADKGY010000001">
    <property type="protein sequence ID" value="MBK9981509.1"/>
    <property type="molecule type" value="Genomic_DNA"/>
</dbReference>
<organism evidence="2 3">
    <name type="scientific">Candidatus Opimibacter skivensis</name>
    <dbReference type="NCBI Taxonomy" id="2982028"/>
    <lineage>
        <taxon>Bacteria</taxon>
        <taxon>Pseudomonadati</taxon>
        <taxon>Bacteroidota</taxon>
        <taxon>Saprospiria</taxon>
        <taxon>Saprospirales</taxon>
        <taxon>Saprospiraceae</taxon>
        <taxon>Candidatus Opimibacter</taxon>
    </lineage>
</organism>
<name>A0A9D7SSW3_9BACT</name>
<dbReference type="SUPFAM" id="SSF51735">
    <property type="entry name" value="NAD(P)-binding Rossmann-fold domains"/>
    <property type="match status" value="1"/>
</dbReference>
<gene>
    <name evidence="2" type="ORF">IPP15_03630</name>
</gene>
<dbReference type="PANTHER" id="PTHR45033:SF3">
    <property type="entry name" value="DEHYDROGENASE, PUTATIVE (AFU_ORTHOLOGUE AFUA_2G13270)-RELATED"/>
    <property type="match status" value="1"/>
</dbReference>
<dbReference type="GO" id="GO:0016491">
    <property type="term" value="F:oxidoreductase activity"/>
    <property type="evidence" value="ECO:0007669"/>
    <property type="project" value="InterPro"/>
</dbReference>
<reference evidence="2 3" key="1">
    <citation type="submission" date="2020-10" db="EMBL/GenBank/DDBJ databases">
        <title>Connecting structure to function with the recovery of over 1000 high-quality activated sludge metagenome-assembled genomes encoding full-length rRNA genes using long-read sequencing.</title>
        <authorList>
            <person name="Singleton C.M."/>
            <person name="Petriglieri F."/>
            <person name="Kristensen J.M."/>
            <person name="Kirkegaard R.H."/>
            <person name="Michaelsen T.Y."/>
            <person name="Andersen M.H."/>
            <person name="Karst S.M."/>
            <person name="Dueholm M.S."/>
            <person name="Nielsen P.H."/>
            <person name="Albertsen M."/>
        </authorList>
    </citation>
    <scope>NUCLEOTIDE SEQUENCE [LARGE SCALE GENOMIC DNA]</scope>
    <source>
        <strain evidence="2">Ribe_18-Q3-R11-54_MAXAC.273</strain>
    </source>
</reference>
<dbReference type="InterPro" id="IPR036291">
    <property type="entry name" value="NAD(P)-bd_dom_sf"/>
</dbReference>
<dbReference type="InterPro" id="IPR013149">
    <property type="entry name" value="ADH-like_C"/>
</dbReference>
<dbReference type="InterPro" id="IPR011032">
    <property type="entry name" value="GroES-like_sf"/>
</dbReference>
<dbReference type="Gene3D" id="3.90.180.10">
    <property type="entry name" value="Medium-chain alcohol dehydrogenases, catalytic domain"/>
    <property type="match status" value="1"/>
</dbReference>
<proteinExistence type="predicted"/>
<dbReference type="Proteomes" id="UP000808337">
    <property type="component" value="Unassembled WGS sequence"/>
</dbReference>
<dbReference type="InterPro" id="IPR013154">
    <property type="entry name" value="ADH-like_N"/>
</dbReference>